<feature type="non-terminal residue" evidence="4">
    <location>
        <position position="1"/>
    </location>
</feature>
<feature type="transmembrane region" description="Helical" evidence="2">
    <location>
        <begin position="23"/>
        <end position="42"/>
    </location>
</feature>
<dbReference type="Proteomes" id="UP001519460">
    <property type="component" value="Unassembled WGS sequence"/>
</dbReference>
<name>A0ABD0KQE2_9CAEN</name>
<dbReference type="PANTHER" id="PTHR47032:SF1">
    <property type="entry name" value="UDP-D-XYLOSE:L-FUCOSE ALPHA-1,3-D-XYLOSYLTRANSFERASE-RELATED"/>
    <property type="match status" value="1"/>
</dbReference>
<proteinExistence type="predicted"/>
<keyword evidence="2" id="KW-0812">Transmembrane</keyword>
<reference evidence="4 5" key="1">
    <citation type="journal article" date="2023" name="Sci. Data">
        <title>Genome assembly of the Korean intertidal mud-creeper Batillaria attramentaria.</title>
        <authorList>
            <person name="Patra A.K."/>
            <person name="Ho P.T."/>
            <person name="Jun S."/>
            <person name="Lee S.J."/>
            <person name="Kim Y."/>
            <person name="Won Y.J."/>
        </authorList>
    </citation>
    <scope>NUCLEOTIDE SEQUENCE [LARGE SCALE GENOMIC DNA]</scope>
    <source>
        <strain evidence="4">Wonlab-2016</strain>
    </source>
</reference>
<evidence type="ECO:0000259" key="3">
    <source>
        <dbReference type="Pfam" id="PF03407"/>
    </source>
</evidence>
<organism evidence="4 5">
    <name type="scientific">Batillaria attramentaria</name>
    <dbReference type="NCBI Taxonomy" id="370345"/>
    <lineage>
        <taxon>Eukaryota</taxon>
        <taxon>Metazoa</taxon>
        <taxon>Spiralia</taxon>
        <taxon>Lophotrochozoa</taxon>
        <taxon>Mollusca</taxon>
        <taxon>Gastropoda</taxon>
        <taxon>Caenogastropoda</taxon>
        <taxon>Sorbeoconcha</taxon>
        <taxon>Cerithioidea</taxon>
        <taxon>Batillariidae</taxon>
        <taxon>Batillaria</taxon>
    </lineage>
</organism>
<protein>
    <recommendedName>
        <fullName evidence="3">Nucleotide-diphospho-sugar transferase domain-containing protein</fullName>
    </recommendedName>
</protein>
<dbReference type="Pfam" id="PF03407">
    <property type="entry name" value="Nucleotid_trans"/>
    <property type="match status" value="1"/>
</dbReference>
<evidence type="ECO:0000313" key="4">
    <source>
        <dbReference type="EMBL" id="KAK7488935.1"/>
    </source>
</evidence>
<sequence length="417" mass="47042">DYSPEQQPKRTGEMRMGMGRTHLFGIFVSTVVVSSILLLFIATRTVMTRQRSVNENYRSGLTRRNSAGDSPNEKRPTTSLLQTNTPLSSTHSIKTENASTLSTHSIGTANASVVPTHSIIPVEGDVANEIEQAALSIFHKENLVMVTLVNEAFLPFVNSWMCNTEPLEIHHKLLFLTTDAETKQKLLGRWPEVKVVALALPDLRGKQSYHDVGYMRLMIQRLHIVVSLLEAGLSLFMFEVDCVWLSNPLPILLARQTDGDLVTARVSGRRDSLACNFLLLNPTSATIRLWKRARDIMEQLALPHLQQSTKVKRTRTPHDQLILNGLVKNNFARIKVAYLPLQTFADGQWYNLSDAEREKRPRPVVINNNWIIGNDNKMQRAKQFGHWFLREIQGSPTDVCDVEAVSTVLSDYGKQHV</sequence>
<gene>
    <name evidence="4" type="ORF">BaRGS_00019892</name>
</gene>
<dbReference type="InterPro" id="IPR052636">
    <property type="entry name" value="UDP-D-xylose:L-fucose_XylT"/>
</dbReference>
<keyword evidence="2" id="KW-1133">Transmembrane helix</keyword>
<accession>A0ABD0KQE2</accession>
<keyword evidence="5" id="KW-1185">Reference proteome</keyword>
<keyword evidence="2" id="KW-0472">Membrane</keyword>
<feature type="compositionally biased region" description="Polar residues" evidence="1">
    <location>
        <begin position="57"/>
        <end position="69"/>
    </location>
</feature>
<evidence type="ECO:0000256" key="2">
    <source>
        <dbReference type="SAM" id="Phobius"/>
    </source>
</evidence>
<dbReference type="InterPro" id="IPR005069">
    <property type="entry name" value="Nucl-diP-sugar_transferase"/>
</dbReference>
<dbReference type="EMBL" id="JACVVK020000145">
    <property type="protein sequence ID" value="KAK7488935.1"/>
    <property type="molecule type" value="Genomic_DNA"/>
</dbReference>
<comment type="caution">
    <text evidence="4">The sequence shown here is derived from an EMBL/GenBank/DDBJ whole genome shotgun (WGS) entry which is preliminary data.</text>
</comment>
<dbReference type="AlphaFoldDB" id="A0ABD0KQE2"/>
<evidence type="ECO:0000313" key="5">
    <source>
        <dbReference type="Proteomes" id="UP001519460"/>
    </source>
</evidence>
<feature type="compositionally biased region" description="Polar residues" evidence="1">
    <location>
        <begin position="77"/>
        <end position="101"/>
    </location>
</feature>
<feature type="domain" description="Nucleotide-diphospho-sugar transferase" evidence="3">
    <location>
        <begin position="169"/>
        <end position="380"/>
    </location>
</feature>
<feature type="region of interest" description="Disordered" evidence="1">
    <location>
        <begin position="57"/>
        <end position="101"/>
    </location>
</feature>
<evidence type="ECO:0000256" key="1">
    <source>
        <dbReference type="SAM" id="MobiDB-lite"/>
    </source>
</evidence>
<dbReference type="PANTHER" id="PTHR47032">
    <property type="entry name" value="UDP-D-XYLOSE:L-FUCOSE ALPHA-1,3-D-XYLOSYLTRANSFERASE-RELATED"/>
    <property type="match status" value="1"/>
</dbReference>